<evidence type="ECO:0000256" key="1">
    <source>
        <dbReference type="SAM" id="Phobius"/>
    </source>
</evidence>
<keyword evidence="1" id="KW-0472">Membrane</keyword>
<feature type="transmembrane region" description="Helical" evidence="1">
    <location>
        <begin position="80"/>
        <end position="99"/>
    </location>
</feature>
<feature type="transmembrane region" description="Helical" evidence="1">
    <location>
        <begin position="105"/>
        <end position="125"/>
    </location>
</feature>
<reference evidence="2" key="1">
    <citation type="submission" date="2020-05" db="EMBL/GenBank/DDBJ databases">
        <authorList>
            <person name="Chiriac C."/>
            <person name="Salcher M."/>
            <person name="Ghai R."/>
            <person name="Kavagutti S V."/>
        </authorList>
    </citation>
    <scope>NUCLEOTIDE SEQUENCE</scope>
</reference>
<name>A0A6J6FIT9_9ZZZZ</name>
<keyword evidence="1" id="KW-1133">Transmembrane helix</keyword>
<dbReference type="EMBL" id="CAEZUE010000026">
    <property type="protein sequence ID" value="CAB4587619.1"/>
    <property type="molecule type" value="Genomic_DNA"/>
</dbReference>
<feature type="transmembrane region" description="Helical" evidence="1">
    <location>
        <begin position="53"/>
        <end position="73"/>
    </location>
</feature>
<evidence type="ECO:0000313" key="2">
    <source>
        <dbReference type="EMBL" id="CAB4587619.1"/>
    </source>
</evidence>
<dbReference type="PIRSF" id="PIRSF010219">
    <property type="entry name" value="UCP010219"/>
    <property type="match status" value="1"/>
</dbReference>
<dbReference type="AlphaFoldDB" id="A0A6J6FIT9"/>
<dbReference type="Pfam" id="PF11361">
    <property type="entry name" value="DUF3159"/>
    <property type="match status" value="1"/>
</dbReference>
<protein>
    <submittedName>
        <fullName evidence="2">Unannotated protein</fullName>
    </submittedName>
</protein>
<accession>A0A6J6FIT9</accession>
<dbReference type="InterPro" id="IPR016566">
    <property type="entry name" value="UCP010219"/>
</dbReference>
<sequence>MSEQLRRGLGAVKPGETPTGQDLFAAIGGVRGVIESVLPGFVFLIVFTVTGELLPSVVAPVGVAVLALLVRLLQRLPVMPAVSGGIGIALSAGFALWTGRAEDNFVGGFIINSISLSVVVVSLLVRRPIVGVIASLISPDVDWKSTARAARAVRVATVMWGLFFSLRLAVQVPLYFAGATAALASTKLIMGLPFYAAMLWITWLLLRSVSSRTSPA</sequence>
<proteinExistence type="predicted"/>
<feature type="transmembrane region" description="Helical" evidence="1">
    <location>
        <begin position="188"/>
        <end position="206"/>
    </location>
</feature>
<gene>
    <name evidence="2" type="ORF">UFOPK1788_00327</name>
</gene>
<organism evidence="2">
    <name type="scientific">freshwater metagenome</name>
    <dbReference type="NCBI Taxonomy" id="449393"/>
    <lineage>
        <taxon>unclassified sequences</taxon>
        <taxon>metagenomes</taxon>
        <taxon>ecological metagenomes</taxon>
    </lineage>
</organism>
<feature type="transmembrane region" description="Helical" evidence="1">
    <location>
        <begin position="152"/>
        <end position="176"/>
    </location>
</feature>
<keyword evidence="1" id="KW-0812">Transmembrane</keyword>
<feature type="transmembrane region" description="Helical" evidence="1">
    <location>
        <begin position="23"/>
        <end position="47"/>
    </location>
</feature>